<dbReference type="SMART" id="SM00484">
    <property type="entry name" value="XPGI"/>
    <property type="match status" value="1"/>
</dbReference>
<dbReference type="GO" id="GO:0017108">
    <property type="term" value="F:5'-flap endonuclease activity"/>
    <property type="evidence" value="ECO:0007669"/>
    <property type="project" value="TreeGrafter"/>
</dbReference>
<feature type="domain" description="XPG-I" evidence="2">
    <location>
        <begin position="53"/>
        <end position="115"/>
    </location>
</feature>
<evidence type="ECO:0000313" key="3">
    <source>
        <dbReference type="EMBL" id="EKC29743.1"/>
    </source>
</evidence>
<reference evidence="3" key="1">
    <citation type="journal article" date="2012" name="Nature">
        <title>The oyster genome reveals stress adaptation and complexity of shell formation.</title>
        <authorList>
            <person name="Zhang G."/>
            <person name="Fang X."/>
            <person name="Guo X."/>
            <person name="Li L."/>
            <person name="Luo R."/>
            <person name="Xu F."/>
            <person name="Yang P."/>
            <person name="Zhang L."/>
            <person name="Wang X."/>
            <person name="Qi H."/>
            <person name="Xiong Z."/>
            <person name="Que H."/>
            <person name="Xie Y."/>
            <person name="Holland P.W."/>
            <person name="Paps J."/>
            <person name="Zhu Y."/>
            <person name="Wu F."/>
            <person name="Chen Y."/>
            <person name="Wang J."/>
            <person name="Peng C."/>
            <person name="Meng J."/>
            <person name="Yang L."/>
            <person name="Liu J."/>
            <person name="Wen B."/>
            <person name="Zhang N."/>
            <person name="Huang Z."/>
            <person name="Zhu Q."/>
            <person name="Feng Y."/>
            <person name="Mount A."/>
            <person name="Hedgecock D."/>
            <person name="Xu Z."/>
            <person name="Liu Y."/>
            <person name="Domazet-Loso T."/>
            <person name="Du Y."/>
            <person name="Sun X."/>
            <person name="Zhang S."/>
            <person name="Liu B."/>
            <person name="Cheng P."/>
            <person name="Jiang X."/>
            <person name="Li J."/>
            <person name="Fan D."/>
            <person name="Wang W."/>
            <person name="Fu W."/>
            <person name="Wang T."/>
            <person name="Wang B."/>
            <person name="Zhang J."/>
            <person name="Peng Z."/>
            <person name="Li Y."/>
            <person name="Li N."/>
            <person name="Wang J."/>
            <person name="Chen M."/>
            <person name="He Y."/>
            <person name="Tan F."/>
            <person name="Song X."/>
            <person name="Zheng Q."/>
            <person name="Huang R."/>
            <person name="Yang H."/>
            <person name="Du X."/>
            <person name="Chen L."/>
            <person name="Yang M."/>
            <person name="Gaffney P.M."/>
            <person name="Wang S."/>
            <person name="Luo L."/>
            <person name="She Z."/>
            <person name="Ming Y."/>
            <person name="Huang W."/>
            <person name="Zhang S."/>
            <person name="Huang B."/>
            <person name="Zhang Y."/>
            <person name="Qu T."/>
            <person name="Ni P."/>
            <person name="Miao G."/>
            <person name="Wang J."/>
            <person name="Wang Q."/>
            <person name="Steinberg C.E."/>
            <person name="Wang H."/>
            <person name="Li N."/>
            <person name="Qian L."/>
            <person name="Zhang G."/>
            <person name="Li Y."/>
            <person name="Yang H."/>
            <person name="Liu X."/>
            <person name="Wang J."/>
            <person name="Yin Y."/>
            <person name="Wang J."/>
        </authorList>
    </citation>
    <scope>NUCLEOTIDE SEQUENCE [LARGE SCALE GENOMIC DNA]</scope>
    <source>
        <strain evidence="3">05x7-T-G4-1.051#20</strain>
    </source>
</reference>
<gene>
    <name evidence="3" type="ORF">CGI_10009339</name>
</gene>
<dbReference type="PANTHER" id="PTHR11081">
    <property type="entry name" value="FLAP ENDONUCLEASE FAMILY MEMBER"/>
    <property type="match status" value="1"/>
</dbReference>
<accession>K1Q734</accession>
<dbReference type="InterPro" id="IPR008918">
    <property type="entry name" value="HhH2"/>
</dbReference>
<dbReference type="InterPro" id="IPR029060">
    <property type="entry name" value="PIN-like_dom_sf"/>
</dbReference>
<dbReference type="Gene3D" id="3.40.50.1010">
    <property type="entry name" value="5'-nuclease"/>
    <property type="match status" value="1"/>
</dbReference>
<keyword evidence="3" id="KW-0540">Nuclease</keyword>
<dbReference type="EMBL" id="JH816867">
    <property type="protein sequence ID" value="EKC29743.1"/>
    <property type="molecule type" value="Genomic_DNA"/>
</dbReference>
<dbReference type="InParanoid" id="K1Q734"/>
<dbReference type="InterPro" id="IPR006086">
    <property type="entry name" value="XPG-I_dom"/>
</dbReference>
<dbReference type="HOGENOM" id="CLU_659300_0_0_1"/>
<proteinExistence type="predicted"/>
<dbReference type="GO" id="GO:0003677">
    <property type="term" value="F:DNA binding"/>
    <property type="evidence" value="ECO:0007669"/>
    <property type="project" value="InterPro"/>
</dbReference>
<dbReference type="InterPro" id="IPR036279">
    <property type="entry name" value="5-3_exonuclease_C_sf"/>
</dbReference>
<dbReference type="PANTHER" id="PTHR11081:SF70">
    <property type="entry name" value="FLAP ENDONUCLEASE GEN HOMOLOG 1"/>
    <property type="match status" value="1"/>
</dbReference>
<dbReference type="PRINTS" id="PR00853">
    <property type="entry name" value="XPGRADSUPER"/>
</dbReference>
<evidence type="ECO:0000256" key="1">
    <source>
        <dbReference type="SAM" id="MobiDB-lite"/>
    </source>
</evidence>
<dbReference type="Pfam" id="PF00867">
    <property type="entry name" value="XPG_I"/>
    <property type="match status" value="1"/>
</dbReference>
<dbReference type="InterPro" id="IPR006084">
    <property type="entry name" value="XPG/Rad2"/>
</dbReference>
<dbReference type="Gene3D" id="1.10.150.20">
    <property type="entry name" value="5' to 3' exonuclease, C-terminal subdomain"/>
    <property type="match status" value="1"/>
</dbReference>
<dbReference type="SUPFAM" id="SSF88723">
    <property type="entry name" value="PIN domain-like"/>
    <property type="match status" value="1"/>
</dbReference>
<dbReference type="SUPFAM" id="SSF47807">
    <property type="entry name" value="5' to 3' exonuclease, C-terminal subdomain"/>
    <property type="match status" value="1"/>
</dbReference>
<feature type="compositionally biased region" description="Basic and acidic residues" evidence="1">
    <location>
        <begin position="406"/>
        <end position="417"/>
    </location>
</feature>
<evidence type="ECO:0000259" key="2">
    <source>
        <dbReference type="SMART" id="SM00484"/>
    </source>
</evidence>
<dbReference type="SMART" id="SM00279">
    <property type="entry name" value="HhH2"/>
    <property type="match status" value="1"/>
</dbReference>
<sequence>MKQGVLLVMVADGIAPECKREAMALRSKEGGVTNSVDRPWFKSIVEKCFEVLKCLGLPCIKAPGEAEAYCAWLDENGLVDGVLTSDSDALLYGARTFDYAVDLYEMSVIEERLGMTRETLVAMAMLVGCDYDEGIRDIGIEKAQELFRELRSNHKDPFTRIMSWRENQELKTLTNSEEKKVAHCKLCQHKGTKTLHDKEGCHDCSSVKSCDQSSNVTCTCGSVYHQKEKHTLELRYYEKALRNSAFPNKMLVDEFLHANDDLEQPNLNWKPINITRLLKILLSASFKKMAELVVQLQIILKECKQNFVKCFQVQWSKLASDRTTQDSCYTVTVEQDAFSRLYGEITQEYRAEVELARKKKEHEKETKKGTKRKNGSLVTDYFKVKKRPSTPESDNGEGNQWNSGYRSKDSPKNEEDQ</sequence>
<protein>
    <submittedName>
        <fullName evidence="3">Flap endonuclease GEN-like protein 1</fullName>
    </submittedName>
</protein>
<keyword evidence="3" id="KW-0378">Hydrolase</keyword>
<dbReference type="AlphaFoldDB" id="K1Q734"/>
<feature type="compositionally biased region" description="Polar residues" evidence="1">
    <location>
        <begin position="390"/>
        <end position="405"/>
    </location>
</feature>
<keyword evidence="3" id="KW-0255">Endonuclease</keyword>
<organism evidence="3">
    <name type="scientific">Magallana gigas</name>
    <name type="common">Pacific oyster</name>
    <name type="synonym">Crassostrea gigas</name>
    <dbReference type="NCBI Taxonomy" id="29159"/>
    <lineage>
        <taxon>Eukaryota</taxon>
        <taxon>Metazoa</taxon>
        <taxon>Spiralia</taxon>
        <taxon>Lophotrochozoa</taxon>
        <taxon>Mollusca</taxon>
        <taxon>Bivalvia</taxon>
        <taxon>Autobranchia</taxon>
        <taxon>Pteriomorphia</taxon>
        <taxon>Ostreida</taxon>
        <taxon>Ostreoidea</taxon>
        <taxon>Ostreidae</taxon>
        <taxon>Magallana</taxon>
    </lineage>
</organism>
<name>K1Q734_MAGGI</name>
<feature type="compositionally biased region" description="Basic and acidic residues" evidence="1">
    <location>
        <begin position="357"/>
        <end position="368"/>
    </location>
</feature>
<feature type="region of interest" description="Disordered" evidence="1">
    <location>
        <begin position="357"/>
        <end position="417"/>
    </location>
</feature>